<proteinExistence type="predicted"/>
<feature type="chain" id="PRO_5023120890" evidence="1">
    <location>
        <begin position="28"/>
        <end position="77"/>
    </location>
</feature>
<gene>
    <name evidence="2" type="primary">KATNB1_0</name>
    <name evidence="2" type="ORF">E2C01_004485</name>
</gene>
<sequence>MHCSYWRGRSSWNLDLLTALLPPVSLMLQSKYETYNKCVECYNHMMSIRAFLLKRQTVQGKMGTVYRELVILMQAFE</sequence>
<dbReference type="Proteomes" id="UP000324222">
    <property type="component" value="Unassembled WGS sequence"/>
</dbReference>
<dbReference type="AlphaFoldDB" id="A0A5B7CSG9"/>
<evidence type="ECO:0000313" key="2">
    <source>
        <dbReference type="EMBL" id="MPC11811.1"/>
    </source>
</evidence>
<keyword evidence="3" id="KW-1185">Reference proteome</keyword>
<feature type="signal peptide" evidence="1">
    <location>
        <begin position="1"/>
        <end position="27"/>
    </location>
</feature>
<accession>A0A5B7CSG9</accession>
<dbReference type="EMBL" id="VSRR010000182">
    <property type="protein sequence ID" value="MPC11811.1"/>
    <property type="molecule type" value="Genomic_DNA"/>
</dbReference>
<evidence type="ECO:0000313" key="3">
    <source>
        <dbReference type="Proteomes" id="UP000324222"/>
    </source>
</evidence>
<dbReference type="OrthoDB" id="10251605at2759"/>
<reference evidence="2 3" key="1">
    <citation type="submission" date="2019-05" db="EMBL/GenBank/DDBJ databases">
        <title>Another draft genome of Portunus trituberculatus and its Hox gene families provides insights of decapod evolution.</title>
        <authorList>
            <person name="Jeong J.-H."/>
            <person name="Song I."/>
            <person name="Kim S."/>
            <person name="Choi T."/>
            <person name="Kim D."/>
            <person name="Ryu S."/>
            <person name="Kim W."/>
        </authorList>
    </citation>
    <scope>NUCLEOTIDE SEQUENCE [LARGE SCALE GENOMIC DNA]</scope>
    <source>
        <tissue evidence="2">Muscle</tissue>
    </source>
</reference>
<protein>
    <submittedName>
        <fullName evidence="2">Katanin p80 WD40 repeat-containing subunit B1</fullName>
    </submittedName>
</protein>
<evidence type="ECO:0000256" key="1">
    <source>
        <dbReference type="SAM" id="SignalP"/>
    </source>
</evidence>
<organism evidence="2 3">
    <name type="scientific">Portunus trituberculatus</name>
    <name type="common">Swimming crab</name>
    <name type="synonym">Neptunus trituberculatus</name>
    <dbReference type="NCBI Taxonomy" id="210409"/>
    <lineage>
        <taxon>Eukaryota</taxon>
        <taxon>Metazoa</taxon>
        <taxon>Ecdysozoa</taxon>
        <taxon>Arthropoda</taxon>
        <taxon>Crustacea</taxon>
        <taxon>Multicrustacea</taxon>
        <taxon>Malacostraca</taxon>
        <taxon>Eumalacostraca</taxon>
        <taxon>Eucarida</taxon>
        <taxon>Decapoda</taxon>
        <taxon>Pleocyemata</taxon>
        <taxon>Brachyura</taxon>
        <taxon>Eubrachyura</taxon>
        <taxon>Portunoidea</taxon>
        <taxon>Portunidae</taxon>
        <taxon>Portuninae</taxon>
        <taxon>Portunus</taxon>
    </lineage>
</organism>
<comment type="caution">
    <text evidence="2">The sequence shown here is derived from an EMBL/GenBank/DDBJ whole genome shotgun (WGS) entry which is preliminary data.</text>
</comment>
<name>A0A5B7CSG9_PORTR</name>
<keyword evidence="1" id="KW-0732">Signal</keyword>